<evidence type="ECO:0000259" key="9">
    <source>
        <dbReference type="PROSITE" id="PS50850"/>
    </source>
</evidence>
<comment type="subcellular location">
    <subcellularLocation>
        <location evidence="1">Membrane</location>
        <topology evidence="1">Multi-pass membrane protein</topology>
    </subcellularLocation>
</comment>
<feature type="transmembrane region" description="Helical" evidence="8">
    <location>
        <begin position="219"/>
        <end position="244"/>
    </location>
</feature>
<dbReference type="InterPro" id="IPR036259">
    <property type="entry name" value="MFS_trans_sf"/>
</dbReference>
<dbReference type="PROSITE" id="PS50850">
    <property type="entry name" value="MFS"/>
    <property type="match status" value="1"/>
</dbReference>
<evidence type="ECO:0000256" key="4">
    <source>
        <dbReference type="ARBA" id="ARBA00022692"/>
    </source>
</evidence>
<dbReference type="InterPro" id="IPR003663">
    <property type="entry name" value="Sugar/inositol_transpt"/>
</dbReference>
<dbReference type="InterPro" id="IPR020846">
    <property type="entry name" value="MFS_dom"/>
</dbReference>
<reference evidence="10" key="1">
    <citation type="submission" date="2020-01" db="EMBL/GenBank/DDBJ databases">
        <title>Genome Sequencing of Three Apophysomyces-Like Fungal Strains Confirms a Novel Fungal Genus in the Mucoromycota with divergent Burkholderia-like Endosymbiotic Bacteria.</title>
        <authorList>
            <person name="Stajich J.E."/>
            <person name="Macias A.M."/>
            <person name="Carter-House D."/>
            <person name="Lovett B."/>
            <person name="Kasson L.R."/>
            <person name="Berry K."/>
            <person name="Grigoriev I."/>
            <person name="Chang Y."/>
            <person name="Spatafora J."/>
            <person name="Kasson M.T."/>
        </authorList>
    </citation>
    <scope>NUCLEOTIDE SEQUENCE</scope>
    <source>
        <strain evidence="10">NRRL A-21654</strain>
    </source>
</reference>
<feature type="transmembrane region" description="Helical" evidence="8">
    <location>
        <begin position="309"/>
        <end position="333"/>
    </location>
</feature>
<dbReference type="Pfam" id="PF00083">
    <property type="entry name" value="Sugar_tr"/>
    <property type="match status" value="1"/>
</dbReference>
<dbReference type="PANTHER" id="PTHR23503">
    <property type="entry name" value="SOLUTE CARRIER FAMILY 2"/>
    <property type="match status" value="1"/>
</dbReference>
<dbReference type="AlphaFoldDB" id="A0A8H7ESL1"/>
<dbReference type="NCBIfam" id="TIGR00879">
    <property type="entry name" value="SP"/>
    <property type="match status" value="1"/>
</dbReference>
<evidence type="ECO:0000313" key="10">
    <source>
        <dbReference type="EMBL" id="KAF7730547.1"/>
    </source>
</evidence>
<feature type="transmembrane region" description="Helical" evidence="8">
    <location>
        <begin position="256"/>
        <end position="275"/>
    </location>
</feature>
<feature type="transmembrane region" description="Helical" evidence="8">
    <location>
        <begin position="376"/>
        <end position="395"/>
    </location>
</feature>
<dbReference type="InterPro" id="IPR005828">
    <property type="entry name" value="MFS_sugar_transport-like"/>
</dbReference>
<evidence type="ECO:0000313" key="11">
    <source>
        <dbReference type="Proteomes" id="UP000605846"/>
    </source>
</evidence>
<feature type="transmembrane region" description="Helical" evidence="8">
    <location>
        <begin position="24"/>
        <end position="44"/>
    </location>
</feature>
<keyword evidence="5 8" id="KW-1133">Transmembrane helix</keyword>
<evidence type="ECO:0000256" key="7">
    <source>
        <dbReference type="RuleBase" id="RU003346"/>
    </source>
</evidence>
<proteinExistence type="inferred from homology"/>
<feature type="transmembrane region" description="Helical" evidence="8">
    <location>
        <begin position="111"/>
        <end position="133"/>
    </location>
</feature>
<evidence type="ECO:0000256" key="3">
    <source>
        <dbReference type="ARBA" id="ARBA00022448"/>
    </source>
</evidence>
<evidence type="ECO:0000256" key="2">
    <source>
        <dbReference type="ARBA" id="ARBA00010992"/>
    </source>
</evidence>
<comment type="similarity">
    <text evidence="2 7">Belongs to the major facilitator superfamily. Sugar transporter (TC 2.A.1.1) family.</text>
</comment>
<feature type="domain" description="Major facilitator superfamily (MFS) profile" evidence="9">
    <location>
        <begin position="1"/>
        <end position="399"/>
    </location>
</feature>
<organism evidence="10 11">
    <name type="scientific">Apophysomyces ossiformis</name>
    <dbReference type="NCBI Taxonomy" id="679940"/>
    <lineage>
        <taxon>Eukaryota</taxon>
        <taxon>Fungi</taxon>
        <taxon>Fungi incertae sedis</taxon>
        <taxon>Mucoromycota</taxon>
        <taxon>Mucoromycotina</taxon>
        <taxon>Mucoromycetes</taxon>
        <taxon>Mucorales</taxon>
        <taxon>Mucorineae</taxon>
        <taxon>Mucoraceae</taxon>
        <taxon>Apophysomyces</taxon>
    </lineage>
</organism>
<keyword evidence="3 7" id="KW-0813">Transport</keyword>
<evidence type="ECO:0000256" key="1">
    <source>
        <dbReference type="ARBA" id="ARBA00004141"/>
    </source>
</evidence>
<keyword evidence="11" id="KW-1185">Reference proteome</keyword>
<sequence>MLNAGGLLGALSASTFNDRFGRRLTLLGTNVFMGLGSLMMTIAVNPMWMMLGRFAVGLGGGVVTVVVPAYIAECVPKSNRGLFGTLNQLAIVIGILVAQVLGMHWSTIASWRYILAVGVILAVVQLALLPLCVDSPRYLASLPGGYQSARKSLLRLRGPPVEAVDEEIREWRSDWSHDDVPEEEQRGTVASTSVAGVAVNRARIRIFGFLFWPQYQRPLCLLLLLQLSQQFSGINAVIFYSTSIMSTVFPQSSDLITVYISVVNMFMTILSAYLMDRTGRRTLFLISASCMALMSFLLGLGIQGGHDRMAAVSIIGFVAAFAIGLGPIPFLMIPELVETAAVSSAGSVGLAANMISNFIVSAGFLGLRDVIGHGQVFYLFGVILVVLTTIAVRILPETKGRSAEEVVRSGWAIHASSAHYQPITNTEDA</sequence>
<feature type="transmembrane region" description="Helical" evidence="8">
    <location>
        <begin position="282"/>
        <end position="303"/>
    </location>
</feature>
<dbReference type="PRINTS" id="PR00171">
    <property type="entry name" value="SUGRTRNSPORT"/>
</dbReference>
<dbReference type="GO" id="GO:0016020">
    <property type="term" value="C:membrane"/>
    <property type="evidence" value="ECO:0007669"/>
    <property type="project" value="UniProtKB-SubCell"/>
</dbReference>
<dbReference type="Gene3D" id="1.20.1250.20">
    <property type="entry name" value="MFS general substrate transporter like domains"/>
    <property type="match status" value="1"/>
</dbReference>
<feature type="transmembrane region" description="Helical" evidence="8">
    <location>
        <begin position="50"/>
        <end position="71"/>
    </location>
</feature>
<accession>A0A8H7ESL1</accession>
<dbReference type="InterPro" id="IPR045263">
    <property type="entry name" value="GLUT"/>
</dbReference>
<feature type="transmembrane region" description="Helical" evidence="8">
    <location>
        <begin position="345"/>
        <end position="364"/>
    </location>
</feature>
<gene>
    <name evidence="10" type="ORF">EC973_001928</name>
</gene>
<dbReference type="PANTHER" id="PTHR23503:SF8">
    <property type="entry name" value="FACILITATED GLUCOSE TRANSPORTER PROTEIN 1"/>
    <property type="match status" value="1"/>
</dbReference>
<dbReference type="OrthoDB" id="4540492at2759"/>
<dbReference type="Proteomes" id="UP000605846">
    <property type="component" value="Unassembled WGS sequence"/>
</dbReference>
<comment type="caution">
    <text evidence="10">The sequence shown here is derived from an EMBL/GenBank/DDBJ whole genome shotgun (WGS) entry which is preliminary data.</text>
</comment>
<evidence type="ECO:0000256" key="8">
    <source>
        <dbReference type="SAM" id="Phobius"/>
    </source>
</evidence>
<keyword evidence="4 8" id="KW-0812">Transmembrane</keyword>
<dbReference type="SUPFAM" id="SSF103473">
    <property type="entry name" value="MFS general substrate transporter"/>
    <property type="match status" value="1"/>
</dbReference>
<name>A0A8H7ESL1_9FUNG</name>
<evidence type="ECO:0000256" key="5">
    <source>
        <dbReference type="ARBA" id="ARBA00022989"/>
    </source>
</evidence>
<evidence type="ECO:0000256" key="6">
    <source>
        <dbReference type="ARBA" id="ARBA00023136"/>
    </source>
</evidence>
<feature type="transmembrane region" description="Helical" evidence="8">
    <location>
        <begin position="83"/>
        <end position="105"/>
    </location>
</feature>
<dbReference type="GO" id="GO:0015149">
    <property type="term" value="F:hexose transmembrane transporter activity"/>
    <property type="evidence" value="ECO:0007669"/>
    <property type="project" value="TreeGrafter"/>
</dbReference>
<dbReference type="EMBL" id="JABAYA010000015">
    <property type="protein sequence ID" value="KAF7730547.1"/>
    <property type="molecule type" value="Genomic_DNA"/>
</dbReference>
<protein>
    <recommendedName>
        <fullName evidence="9">Major facilitator superfamily (MFS) profile domain-containing protein</fullName>
    </recommendedName>
</protein>
<keyword evidence="6 8" id="KW-0472">Membrane</keyword>